<dbReference type="Proteomes" id="UP000313359">
    <property type="component" value="Unassembled WGS sequence"/>
</dbReference>
<feature type="compositionally biased region" description="Pro residues" evidence="2">
    <location>
        <begin position="653"/>
        <end position="664"/>
    </location>
</feature>
<evidence type="ECO:0000256" key="2">
    <source>
        <dbReference type="SAM" id="MobiDB-lite"/>
    </source>
</evidence>
<reference evidence="3" key="1">
    <citation type="journal article" date="2018" name="Genome Biol. Evol.">
        <title>Genomics and development of Lentinus tigrinus, a white-rot wood-decaying mushroom with dimorphic fruiting bodies.</title>
        <authorList>
            <person name="Wu B."/>
            <person name="Xu Z."/>
            <person name="Knudson A."/>
            <person name="Carlson A."/>
            <person name="Chen N."/>
            <person name="Kovaka S."/>
            <person name="LaButti K."/>
            <person name="Lipzen A."/>
            <person name="Pennachio C."/>
            <person name="Riley R."/>
            <person name="Schakwitz W."/>
            <person name="Umezawa K."/>
            <person name="Ohm R.A."/>
            <person name="Grigoriev I.V."/>
            <person name="Nagy L.G."/>
            <person name="Gibbons J."/>
            <person name="Hibbett D."/>
        </authorList>
    </citation>
    <scope>NUCLEOTIDE SEQUENCE [LARGE SCALE GENOMIC DNA]</scope>
    <source>
        <strain evidence="3">ALCF2SS1-6</strain>
    </source>
</reference>
<sequence>MADPLQLRFSNSSDDSPLQEDPSDSEHDTAPLEDHDEVLGPLDPRNSQLSLVSGAGHSFDDRRHHHHRGLAHRDFFKYLVEEGNEAKKLRKVLRAALERLDGETRRAQEAERRALELAQRFKIVNEARLATQQDLDRAHAELRLYKVQLDNAQREILRGSDLLKDIEAQRDSAEAAAARARSTARKLKEQQLMMQAREEGRKEGYQEGLRRGYHQARGSGIEELEVPPAGMAPLSSLVGETPGTSRPGEFGRTDPLDDMSMLNLYTPPPSTMPLASSFGAALGDGTAGEPYVGIGAGAQGSRFRENIGTPSTLRSAPLDSGSQREGGWRGGQEDEIRYIRPTPLHTAPPQHTDYAVPPDGYIPAVDAAGGITLPPPHELHPQPSMSTIAAPSSASAMDAARLATFSNVASRDYAYHPERRGSPRSLADSLPSTTISQFDLVSSPKMATRGLRERSSGLSAIPEVSSSMEFSPSTEGRIRSTILPEPVTFPVPDDGGIMDGHGSEIPLMPHNRSRELNQRIADELRYDGSAEGEQWRGSAPSQSLPSSSRERLHPPPRPTHITTPSPLGRPSSPATPSPVRPPSSSHRRSRSMQSPPSDDRSYLGAGSSSGTHRRTASSTPISIRIEPPSGPGSNHSPASLHDGMLSPDTSRQPLPPSQPDPYNPERPQSRGYPGNTYPYAYGMHSAPAQSPVYDRPSSPRHTPDPTRGYPAYPAAASSASLGYGRPRSRGGSVDLRGPGGDFPDRPRTPSSRPSSVAPGDRPPSARPNTPGQSVVYTDSQRVPSVLRSPSRASSRQSLQPDLPRPSSRASADRHRSLSLHAGSTPATVSRPLSGGSDIRRVPSASSMNSDISRKSGYQHYDPTGYVDPAFLASAEDLTSVQSPNTMANTRANAAWTGPGPSRLRSSSPSYSYASLRS</sequence>
<feature type="region of interest" description="Disordered" evidence="2">
    <location>
        <begin position="528"/>
        <end position="865"/>
    </location>
</feature>
<evidence type="ECO:0000256" key="1">
    <source>
        <dbReference type="SAM" id="Coils"/>
    </source>
</evidence>
<evidence type="ECO:0000313" key="3">
    <source>
        <dbReference type="EMBL" id="RPD66833.1"/>
    </source>
</evidence>
<dbReference type="STRING" id="1328759.A0A5C2SSG2"/>
<proteinExistence type="predicted"/>
<dbReference type="OrthoDB" id="3069722at2759"/>
<organism evidence="3 4">
    <name type="scientific">Lentinus tigrinus ALCF2SS1-6</name>
    <dbReference type="NCBI Taxonomy" id="1328759"/>
    <lineage>
        <taxon>Eukaryota</taxon>
        <taxon>Fungi</taxon>
        <taxon>Dikarya</taxon>
        <taxon>Basidiomycota</taxon>
        <taxon>Agaricomycotina</taxon>
        <taxon>Agaricomycetes</taxon>
        <taxon>Polyporales</taxon>
        <taxon>Polyporaceae</taxon>
        <taxon>Lentinus</taxon>
    </lineage>
</organism>
<feature type="region of interest" description="Disordered" evidence="2">
    <location>
        <begin position="237"/>
        <end position="256"/>
    </location>
</feature>
<dbReference type="AlphaFoldDB" id="A0A5C2SSG2"/>
<feature type="compositionally biased region" description="Basic and acidic residues" evidence="2">
    <location>
        <begin position="24"/>
        <end position="33"/>
    </location>
</feature>
<feature type="compositionally biased region" description="Polar residues" evidence="2">
    <location>
        <begin position="766"/>
        <end position="782"/>
    </location>
</feature>
<feature type="compositionally biased region" description="Low complexity" evidence="2">
    <location>
        <begin position="900"/>
        <end position="917"/>
    </location>
</feature>
<feature type="compositionally biased region" description="Polar residues" evidence="2">
    <location>
        <begin position="790"/>
        <end position="799"/>
    </location>
</feature>
<feature type="compositionally biased region" description="Polar residues" evidence="2">
    <location>
        <begin position="606"/>
        <end position="621"/>
    </location>
</feature>
<feature type="region of interest" description="Disordered" evidence="2">
    <location>
        <begin position="1"/>
        <end position="65"/>
    </location>
</feature>
<feature type="compositionally biased region" description="Low complexity" evidence="2">
    <location>
        <begin position="709"/>
        <end position="720"/>
    </location>
</feature>
<feature type="region of interest" description="Disordered" evidence="2">
    <location>
        <begin position="881"/>
        <end position="917"/>
    </location>
</feature>
<feature type="coiled-coil region" evidence="1">
    <location>
        <begin position="86"/>
        <end position="190"/>
    </location>
</feature>
<keyword evidence="4" id="KW-1185">Reference proteome</keyword>
<evidence type="ECO:0000313" key="4">
    <source>
        <dbReference type="Proteomes" id="UP000313359"/>
    </source>
</evidence>
<feature type="compositionally biased region" description="Low complexity" evidence="2">
    <location>
        <begin position="538"/>
        <end position="547"/>
    </location>
</feature>
<feature type="compositionally biased region" description="Low complexity" evidence="2">
    <location>
        <begin position="559"/>
        <end position="572"/>
    </location>
</feature>
<feature type="compositionally biased region" description="Polar residues" evidence="2">
    <location>
        <begin position="464"/>
        <end position="474"/>
    </location>
</feature>
<name>A0A5C2SSG2_9APHY</name>
<gene>
    <name evidence="3" type="ORF">L227DRAFT_589840</name>
</gene>
<protein>
    <submittedName>
        <fullName evidence="3">Uncharacterized protein</fullName>
    </submittedName>
</protein>
<feature type="region of interest" description="Disordered" evidence="2">
    <location>
        <begin position="447"/>
        <end position="513"/>
    </location>
</feature>
<dbReference type="EMBL" id="ML122250">
    <property type="protein sequence ID" value="RPD66833.1"/>
    <property type="molecule type" value="Genomic_DNA"/>
</dbReference>
<accession>A0A5C2SSG2</accession>
<feature type="compositionally biased region" description="Polar residues" evidence="2">
    <location>
        <begin position="881"/>
        <end position="891"/>
    </location>
</feature>
<feature type="region of interest" description="Disordered" evidence="2">
    <location>
        <begin position="309"/>
        <end position="330"/>
    </location>
</feature>
<keyword evidence="1" id="KW-0175">Coiled coil</keyword>